<evidence type="ECO:0000313" key="2">
    <source>
        <dbReference type="WBParaSite" id="nRc.2.0.1.t11403-RA"/>
    </source>
</evidence>
<dbReference type="AlphaFoldDB" id="A0A915IC96"/>
<dbReference type="WBParaSite" id="nRc.2.0.1.t11403-RA">
    <property type="protein sequence ID" value="nRc.2.0.1.t11403-RA"/>
    <property type="gene ID" value="nRc.2.0.1.g11403"/>
</dbReference>
<dbReference type="Proteomes" id="UP000887565">
    <property type="component" value="Unplaced"/>
</dbReference>
<reference evidence="2" key="1">
    <citation type="submission" date="2022-11" db="UniProtKB">
        <authorList>
            <consortium name="WormBaseParasite"/>
        </authorList>
    </citation>
    <scope>IDENTIFICATION</scope>
</reference>
<protein>
    <submittedName>
        <fullName evidence="2">Uncharacterized protein</fullName>
    </submittedName>
</protein>
<name>A0A915IC96_ROMCU</name>
<keyword evidence="1" id="KW-1185">Reference proteome</keyword>
<proteinExistence type="predicted"/>
<evidence type="ECO:0000313" key="1">
    <source>
        <dbReference type="Proteomes" id="UP000887565"/>
    </source>
</evidence>
<sequence>MAAHFEIKEINNITKIIQSQIWVNNQNLIDLLVQKIVYHGKNRYPIPVTDEFRATILQDGSSYVLAMPKINKEN</sequence>
<accession>A0A915IC96</accession>
<organism evidence="1 2">
    <name type="scientific">Romanomermis culicivorax</name>
    <name type="common">Nematode worm</name>
    <dbReference type="NCBI Taxonomy" id="13658"/>
    <lineage>
        <taxon>Eukaryota</taxon>
        <taxon>Metazoa</taxon>
        <taxon>Ecdysozoa</taxon>
        <taxon>Nematoda</taxon>
        <taxon>Enoplea</taxon>
        <taxon>Dorylaimia</taxon>
        <taxon>Mermithida</taxon>
        <taxon>Mermithoidea</taxon>
        <taxon>Mermithidae</taxon>
        <taxon>Romanomermis</taxon>
    </lineage>
</organism>